<reference evidence="4" key="1">
    <citation type="submission" date="2017-11" db="EMBL/GenBank/DDBJ databases">
        <authorList>
            <person name="Kuznetsova I."/>
            <person name="Sazanova A."/>
            <person name="Chirak E."/>
            <person name="Safronova V."/>
            <person name="Willems A."/>
        </authorList>
    </citation>
    <scope>NUCLEOTIDE SEQUENCE [LARGE SCALE GENOMIC DNA]</scope>
    <source>
        <strain evidence="4">PEPV15</strain>
    </source>
</reference>
<dbReference type="AlphaFoldDB" id="A0A2P7ALT1"/>
<evidence type="ECO:0000256" key="1">
    <source>
        <dbReference type="SAM" id="MobiDB-lite"/>
    </source>
</evidence>
<dbReference type="Proteomes" id="UP000241158">
    <property type="component" value="Unassembled WGS sequence"/>
</dbReference>
<keyword evidence="4" id="KW-1185">Reference proteome</keyword>
<evidence type="ECO:0000256" key="2">
    <source>
        <dbReference type="SAM" id="Phobius"/>
    </source>
</evidence>
<name>A0A2P7ALT1_9HYPH</name>
<gene>
    <name evidence="3" type="ORF">CU100_24225</name>
</gene>
<feature type="region of interest" description="Disordered" evidence="1">
    <location>
        <begin position="32"/>
        <end position="52"/>
    </location>
</feature>
<accession>A0A2P7ALT1</accession>
<keyword evidence="2" id="KW-0472">Membrane</keyword>
<comment type="caution">
    <text evidence="3">The sequence shown here is derived from an EMBL/GenBank/DDBJ whole genome shotgun (WGS) entry which is preliminary data.</text>
</comment>
<evidence type="ECO:0000313" key="4">
    <source>
        <dbReference type="Proteomes" id="UP000241158"/>
    </source>
</evidence>
<protein>
    <submittedName>
        <fullName evidence="3">Uncharacterized protein</fullName>
    </submittedName>
</protein>
<proteinExistence type="predicted"/>
<dbReference type="RefSeq" id="WP_146141898.1">
    <property type="nucleotide sequence ID" value="NZ_JACHXT010000002.1"/>
</dbReference>
<keyword evidence="2" id="KW-0812">Transmembrane</keyword>
<feature type="transmembrane region" description="Helical" evidence="2">
    <location>
        <begin position="6"/>
        <end position="25"/>
    </location>
</feature>
<organism evidence="3 4">
    <name type="scientific">Phyllobacterium endophyticum</name>
    <dbReference type="NCBI Taxonomy" id="1149773"/>
    <lineage>
        <taxon>Bacteria</taxon>
        <taxon>Pseudomonadati</taxon>
        <taxon>Pseudomonadota</taxon>
        <taxon>Alphaproteobacteria</taxon>
        <taxon>Hyphomicrobiales</taxon>
        <taxon>Phyllobacteriaceae</taxon>
        <taxon>Phyllobacterium</taxon>
    </lineage>
</organism>
<dbReference type="EMBL" id="PGGN01000006">
    <property type="protein sequence ID" value="PSH55179.1"/>
    <property type="molecule type" value="Genomic_DNA"/>
</dbReference>
<keyword evidence="2" id="KW-1133">Transmembrane helix</keyword>
<sequence>MTEFLWLLTIVGGPIVLGVLFAMGMRQRRLSRSERKARDRATDRIYHEEQGK</sequence>
<evidence type="ECO:0000313" key="3">
    <source>
        <dbReference type="EMBL" id="PSH55179.1"/>
    </source>
</evidence>